<comment type="caution">
    <text evidence="3">The sequence shown here is derived from an EMBL/GenBank/DDBJ whole genome shotgun (WGS) entry which is preliminary data.</text>
</comment>
<keyword evidence="4" id="KW-1185">Reference proteome</keyword>
<dbReference type="AlphaFoldDB" id="A0A151ZKD2"/>
<feature type="compositionally biased region" description="Polar residues" evidence="1">
    <location>
        <begin position="201"/>
        <end position="210"/>
    </location>
</feature>
<name>A0A151ZKD2_TIELA</name>
<dbReference type="InParanoid" id="A0A151ZKD2"/>
<protein>
    <recommendedName>
        <fullName evidence="2">TLDc domain-containing protein</fullName>
    </recommendedName>
</protein>
<feature type="region of interest" description="Disordered" evidence="1">
    <location>
        <begin position="185"/>
        <end position="210"/>
    </location>
</feature>
<dbReference type="InterPro" id="IPR006571">
    <property type="entry name" value="TLDc_dom"/>
</dbReference>
<dbReference type="Pfam" id="PF07534">
    <property type="entry name" value="TLD"/>
    <property type="match status" value="1"/>
</dbReference>
<dbReference type="OMA" id="AEIFIMK"/>
<evidence type="ECO:0000313" key="3">
    <source>
        <dbReference type="EMBL" id="KYQ94375.1"/>
    </source>
</evidence>
<evidence type="ECO:0000256" key="1">
    <source>
        <dbReference type="SAM" id="MobiDB-lite"/>
    </source>
</evidence>
<accession>A0A151ZKD2</accession>
<sequence length="286" mass="32570">MGGNSSKHHEKNINTSITTEVQQPEVKKKYYIDEDLPIPKLDASSKLLNDQYIKVINSYLPNDDFRKTWKLLFSSTRDGHSFNRFVHHVADKGSTIVLVKEEGDKGHIFGGFAMEPWKPKYPKFYGTEKGFVFRLHPEIEVYRPTGADVNFQYLNTLSKTLYNGIGMGGVPYLFGWVIDESFDQGHSKGTRDEDIEGGEEISSTFGNPPLASSSEFNVEYVECWQVKEDIVPDDDLLDDIVNKKKGKSVLSTEENADKVIKSLLGHEFTHYNEDNESSKKRTEESR</sequence>
<evidence type="ECO:0000313" key="4">
    <source>
        <dbReference type="Proteomes" id="UP000076078"/>
    </source>
</evidence>
<dbReference type="Proteomes" id="UP000076078">
    <property type="component" value="Unassembled WGS sequence"/>
</dbReference>
<dbReference type="PROSITE" id="PS51886">
    <property type="entry name" value="TLDC"/>
    <property type="match status" value="1"/>
</dbReference>
<dbReference type="PANTHER" id="PTHR23354:SF128">
    <property type="entry name" value="TLDC DOMAIN-CONTAINING PROTEIN"/>
    <property type="match status" value="1"/>
</dbReference>
<proteinExistence type="predicted"/>
<reference evidence="3 4" key="1">
    <citation type="submission" date="2015-12" db="EMBL/GenBank/DDBJ databases">
        <title>Dictyostelia acquired genes for synthesis and detection of signals that induce cell-type specialization by lateral gene transfer from prokaryotes.</title>
        <authorList>
            <person name="Gloeckner G."/>
            <person name="Schaap P."/>
        </authorList>
    </citation>
    <scope>NUCLEOTIDE SEQUENCE [LARGE SCALE GENOMIC DNA]</scope>
    <source>
        <strain evidence="3 4">TK</strain>
    </source>
</reference>
<dbReference type="STRING" id="361077.A0A151ZKD2"/>
<dbReference type="EMBL" id="LODT01000022">
    <property type="protein sequence ID" value="KYQ94375.1"/>
    <property type="molecule type" value="Genomic_DNA"/>
</dbReference>
<dbReference type="OrthoDB" id="26679at2759"/>
<dbReference type="SMART" id="SM00584">
    <property type="entry name" value="TLDc"/>
    <property type="match status" value="1"/>
</dbReference>
<feature type="domain" description="TLDc" evidence="2">
    <location>
        <begin position="46"/>
        <end position="227"/>
    </location>
</feature>
<evidence type="ECO:0000259" key="2">
    <source>
        <dbReference type="PROSITE" id="PS51886"/>
    </source>
</evidence>
<dbReference type="PANTHER" id="PTHR23354">
    <property type="entry name" value="NUCLEOLAR PROTEIN 7/ESTROGEN RECEPTOR COACTIVATOR-RELATED"/>
    <property type="match status" value="1"/>
</dbReference>
<organism evidence="3 4">
    <name type="scientific">Tieghemostelium lacteum</name>
    <name type="common">Slime mold</name>
    <name type="synonym">Dictyostelium lacteum</name>
    <dbReference type="NCBI Taxonomy" id="361077"/>
    <lineage>
        <taxon>Eukaryota</taxon>
        <taxon>Amoebozoa</taxon>
        <taxon>Evosea</taxon>
        <taxon>Eumycetozoa</taxon>
        <taxon>Dictyostelia</taxon>
        <taxon>Dictyosteliales</taxon>
        <taxon>Raperosteliaceae</taxon>
        <taxon>Tieghemostelium</taxon>
    </lineage>
</organism>
<gene>
    <name evidence="3" type="ORF">DLAC_04673</name>
</gene>